<feature type="chain" id="PRO_5017272238" description="Transmembrane protein" evidence="1">
    <location>
        <begin position="24"/>
        <end position="49"/>
    </location>
</feature>
<dbReference type="EMBL" id="PSQE01000008">
    <property type="protein sequence ID" value="RHN39465.1"/>
    <property type="molecule type" value="Genomic_DNA"/>
</dbReference>
<evidence type="ECO:0008006" key="4">
    <source>
        <dbReference type="Google" id="ProtNLM"/>
    </source>
</evidence>
<dbReference type="Proteomes" id="UP000265566">
    <property type="component" value="Chromosome 8"/>
</dbReference>
<sequence length="49" mass="5656">MQINHVLFSTLFCLHCLSPSSQPFHYVALLICFIDDAEFFDPDLGHLKM</sequence>
<keyword evidence="1" id="KW-0732">Signal</keyword>
<evidence type="ECO:0000313" key="3">
    <source>
        <dbReference type="Proteomes" id="UP000265566"/>
    </source>
</evidence>
<name>A0A396GLD1_MEDTR</name>
<comment type="caution">
    <text evidence="2">The sequence shown here is derived from an EMBL/GenBank/DDBJ whole genome shotgun (WGS) entry which is preliminary data.</text>
</comment>
<reference evidence="3" key="1">
    <citation type="journal article" date="2018" name="Nat. Plants">
        <title>Whole-genome landscape of Medicago truncatula symbiotic genes.</title>
        <authorList>
            <person name="Pecrix Y."/>
            <person name="Staton S.E."/>
            <person name="Sallet E."/>
            <person name="Lelandais-Briere C."/>
            <person name="Moreau S."/>
            <person name="Carrere S."/>
            <person name="Blein T."/>
            <person name="Jardinaud M.F."/>
            <person name="Latrasse D."/>
            <person name="Zouine M."/>
            <person name="Zahm M."/>
            <person name="Kreplak J."/>
            <person name="Mayjonade B."/>
            <person name="Satge C."/>
            <person name="Perez M."/>
            <person name="Cauet S."/>
            <person name="Marande W."/>
            <person name="Chantry-Darmon C."/>
            <person name="Lopez-Roques C."/>
            <person name="Bouchez O."/>
            <person name="Berard A."/>
            <person name="Debelle F."/>
            <person name="Munos S."/>
            <person name="Bendahmane A."/>
            <person name="Berges H."/>
            <person name="Niebel A."/>
            <person name="Buitink J."/>
            <person name="Frugier F."/>
            <person name="Benhamed M."/>
            <person name="Crespi M."/>
            <person name="Gouzy J."/>
            <person name="Gamas P."/>
        </authorList>
    </citation>
    <scope>NUCLEOTIDE SEQUENCE [LARGE SCALE GENOMIC DNA]</scope>
    <source>
        <strain evidence="3">cv. Jemalong A17</strain>
    </source>
</reference>
<protein>
    <recommendedName>
        <fullName evidence="4">Transmembrane protein</fullName>
    </recommendedName>
</protein>
<gene>
    <name evidence="2" type="ORF">MtrunA17_Chr8g0344091</name>
</gene>
<evidence type="ECO:0000256" key="1">
    <source>
        <dbReference type="SAM" id="SignalP"/>
    </source>
</evidence>
<dbReference type="Gramene" id="rna45489">
    <property type="protein sequence ID" value="RHN39465.1"/>
    <property type="gene ID" value="gene45489"/>
</dbReference>
<accession>A0A396GLD1</accession>
<feature type="signal peptide" evidence="1">
    <location>
        <begin position="1"/>
        <end position="23"/>
    </location>
</feature>
<evidence type="ECO:0000313" key="2">
    <source>
        <dbReference type="EMBL" id="RHN39465.1"/>
    </source>
</evidence>
<dbReference type="AlphaFoldDB" id="A0A396GLD1"/>
<organism evidence="2 3">
    <name type="scientific">Medicago truncatula</name>
    <name type="common">Barrel medic</name>
    <name type="synonym">Medicago tribuloides</name>
    <dbReference type="NCBI Taxonomy" id="3880"/>
    <lineage>
        <taxon>Eukaryota</taxon>
        <taxon>Viridiplantae</taxon>
        <taxon>Streptophyta</taxon>
        <taxon>Embryophyta</taxon>
        <taxon>Tracheophyta</taxon>
        <taxon>Spermatophyta</taxon>
        <taxon>Magnoliopsida</taxon>
        <taxon>eudicotyledons</taxon>
        <taxon>Gunneridae</taxon>
        <taxon>Pentapetalae</taxon>
        <taxon>rosids</taxon>
        <taxon>fabids</taxon>
        <taxon>Fabales</taxon>
        <taxon>Fabaceae</taxon>
        <taxon>Papilionoideae</taxon>
        <taxon>50 kb inversion clade</taxon>
        <taxon>NPAAA clade</taxon>
        <taxon>Hologalegina</taxon>
        <taxon>IRL clade</taxon>
        <taxon>Trifolieae</taxon>
        <taxon>Medicago</taxon>
    </lineage>
</organism>
<proteinExistence type="predicted"/>